<evidence type="ECO:0000313" key="4">
    <source>
        <dbReference type="Proteomes" id="UP001564626"/>
    </source>
</evidence>
<dbReference type="InterPro" id="IPR033964">
    <property type="entry name" value="ABBA"/>
</dbReference>
<dbReference type="PANTHER" id="PTHR40627:SF4">
    <property type="entry name" value="PRENYLTRANSFERASE ASQH1-RELATED"/>
    <property type="match status" value="1"/>
</dbReference>
<evidence type="ECO:0000256" key="1">
    <source>
        <dbReference type="ARBA" id="ARBA00022679"/>
    </source>
</evidence>
<keyword evidence="4" id="KW-1185">Reference proteome</keyword>
<sequence>MTGQMRNLCTLLGIEEEVPSRLLADLLGVHAERPLTDPPPFPSDVADDGTPVEFSIQFDDDGRRHLRTLCEALAPEPTAANNLTAAQDLLSVLAERHHLDLGKLDAVRDLLTPEHPQGDFSWWWSFIFPQGAAAPKIKIYVNPAMHGEEEAPKLVEEAFQRLGLHGAFATATKFGMQRHGQDRFAFFALDLDDSPTARVKLYLAHRDADVAVAERAAAAVPGIEAGRIREFCDVLAPGTAEFTRRPLISSYSFVEGDDSTPSNYSLYLPLRDYVEHDGIALERVQELFRGQDLAPESITEVLRAVTDRPLADNTGLIAHVSLRLSPGTSGNSVYVSSEAYGGTRR</sequence>
<dbReference type="InterPro" id="IPR017795">
    <property type="entry name" value="ABBA_NscD-like"/>
</dbReference>
<dbReference type="RefSeq" id="WP_345365642.1">
    <property type="nucleotide sequence ID" value="NZ_BAABII010000016.1"/>
</dbReference>
<accession>A0ABV4CGT4</accession>
<proteinExistence type="predicted"/>
<dbReference type="SFLD" id="SFLDG01162">
    <property type="entry name" value="I"/>
    <property type="match status" value="1"/>
</dbReference>
<dbReference type="Proteomes" id="UP001564626">
    <property type="component" value="Unassembled WGS sequence"/>
</dbReference>
<evidence type="ECO:0000313" key="3">
    <source>
        <dbReference type="EMBL" id="MEY8040258.1"/>
    </source>
</evidence>
<dbReference type="InterPro" id="IPR001875">
    <property type="entry name" value="DED_dom"/>
</dbReference>
<comment type="caution">
    <text evidence="3">The sequence shown here is derived from an EMBL/GenBank/DDBJ whole genome shotgun (WGS) entry which is preliminary data.</text>
</comment>
<feature type="domain" description="DED" evidence="2">
    <location>
        <begin position="57"/>
        <end position="111"/>
    </location>
</feature>
<gene>
    <name evidence="3" type="ORF">AB8O55_12710</name>
</gene>
<dbReference type="EMBL" id="JBGEHV010000019">
    <property type="protein sequence ID" value="MEY8040258.1"/>
    <property type="molecule type" value="Genomic_DNA"/>
</dbReference>
<reference evidence="3 4" key="1">
    <citation type="submission" date="2024-08" db="EMBL/GenBank/DDBJ databases">
        <title>Genome mining of Saccharopolyspora cebuensis PGLac3 from Nigerian medicinal plant.</title>
        <authorList>
            <person name="Ezeobiora C.E."/>
            <person name="Igbokwe N.H."/>
            <person name="Amin D.H."/>
            <person name="Mendie U.E."/>
        </authorList>
    </citation>
    <scope>NUCLEOTIDE SEQUENCE [LARGE SCALE GENOMIC DNA]</scope>
    <source>
        <strain evidence="3 4">PGLac3</strain>
    </source>
</reference>
<dbReference type="Pfam" id="PF11991">
    <property type="entry name" value="Trp_DMAT"/>
    <property type="match status" value="1"/>
</dbReference>
<dbReference type="SFLD" id="SFLDS00036">
    <property type="entry name" value="Aromatic_Prenyltransferase"/>
    <property type="match status" value="1"/>
</dbReference>
<keyword evidence="1" id="KW-0808">Transferase</keyword>
<organism evidence="3 4">
    <name type="scientific">Saccharopolyspora cebuensis</name>
    <dbReference type="NCBI Taxonomy" id="418759"/>
    <lineage>
        <taxon>Bacteria</taxon>
        <taxon>Bacillati</taxon>
        <taxon>Actinomycetota</taxon>
        <taxon>Actinomycetes</taxon>
        <taxon>Pseudonocardiales</taxon>
        <taxon>Pseudonocardiaceae</taxon>
        <taxon>Saccharopolyspora</taxon>
    </lineage>
</organism>
<dbReference type="PANTHER" id="PTHR40627">
    <property type="entry name" value="INDOLE PRENYLTRANSFERASE TDIB-RELATED"/>
    <property type="match status" value="1"/>
</dbReference>
<name>A0ABV4CGT4_9PSEU</name>
<protein>
    <submittedName>
        <fullName evidence="3">Tryptophan dimethylallyltransferase family protein</fullName>
    </submittedName>
</protein>
<evidence type="ECO:0000259" key="2">
    <source>
        <dbReference type="PROSITE" id="PS50168"/>
    </source>
</evidence>
<dbReference type="PROSITE" id="PS50168">
    <property type="entry name" value="DED"/>
    <property type="match status" value="1"/>
</dbReference>